<keyword evidence="2" id="KW-1185">Reference proteome</keyword>
<organism evidence="1 2">
    <name type="scientific">Corchorus olitorius</name>
    <dbReference type="NCBI Taxonomy" id="93759"/>
    <lineage>
        <taxon>Eukaryota</taxon>
        <taxon>Viridiplantae</taxon>
        <taxon>Streptophyta</taxon>
        <taxon>Embryophyta</taxon>
        <taxon>Tracheophyta</taxon>
        <taxon>Spermatophyta</taxon>
        <taxon>Magnoliopsida</taxon>
        <taxon>eudicotyledons</taxon>
        <taxon>Gunneridae</taxon>
        <taxon>Pentapetalae</taxon>
        <taxon>rosids</taxon>
        <taxon>malvids</taxon>
        <taxon>Malvales</taxon>
        <taxon>Malvaceae</taxon>
        <taxon>Grewioideae</taxon>
        <taxon>Apeibeae</taxon>
        <taxon>Corchorus</taxon>
    </lineage>
</organism>
<gene>
    <name evidence="1" type="ORF">COLO4_12324</name>
</gene>
<accession>A0A1R3K180</accession>
<dbReference type="AlphaFoldDB" id="A0A1R3K180"/>
<dbReference type="Proteomes" id="UP000187203">
    <property type="component" value="Unassembled WGS sequence"/>
</dbReference>
<protein>
    <submittedName>
        <fullName evidence="1">Uncharacterized protein</fullName>
    </submittedName>
</protein>
<dbReference type="EMBL" id="AWUE01014905">
    <property type="protein sequence ID" value="OMP00833.1"/>
    <property type="molecule type" value="Genomic_DNA"/>
</dbReference>
<comment type="caution">
    <text evidence="1">The sequence shown here is derived from an EMBL/GenBank/DDBJ whole genome shotgun (WGS) entry which is preliminary data.</text>
</comment>
<evidence type="ECO:0000313" key="1">
    <source>
        <dbReference type="EMBL" id="OMP00833.1"/>
    </source>
</evidence>
<name>A0A1R3K180_9ROSI</name>
<sequence length="47" mass="5316">MAPKIRTKLMTMKASVLYFRIEEKPWTCLLGVMSFESLPLGKAVIVS</sequence>
<evidence type="ECO:0000313" key="2">
    <source>
        <dbReference type="Proteomes" id="UP000187203"/>
    </source>
</evidence>
<reference evidence="2" key="1">
    <citation type="submission" date="2013-09" db="EMBL/GenBank/DDBJ databases">
        <title>Corchorus olitorius genome sequencing.</title>
        <authorList>
            <person name="Alam M."/>
            <person name="Haque M.S."/>
            <person name="Islam M.S."/>
            <person name="Emdad E.M."/>
            <person name="Islam M.M."/>
            <person name="Ahmed B."/>
            <person name="Halim A."/>
            <person name="Hossen Q.M.M."/>
            <person name="Hossain M.Z."/>
            <person name="Ahmed R."/>
            <person name="Khan M.M."/>
            <person name="Islam R."/>
            <person name="Rashid M.M."/>
            <person name="Khan S.A."/>
            <person name="Rahman M.S."/>
            <person name="Alam M."/>
            <person name="Yahiya A.S."/>
            <person name="Khan M.S."/>
            <person name="Azam M.S."/>
            <person name="Haque T."/>
            <person name="Lashkar M.Z.H."/>
            <person name="Akhand A.I."/>
            <person name="Morshed G."/>
            <person name="Roy S."/>
            <person name="Uddin K.S."/>
            <person name="Rabeya T."/>
            <person name="Hossain A.S."/>
            <person name="Chowdhury A."/>
            <person name="Snigdha A.R."/>
            <person name="Mortoza M.S."/>
            <person name="Matin S.A."/>
            <person name="Hoque S.M.E."/>
            <person name="Islam M.K."/>
            <person name="Roy D.K."/>
            <person name="Haider R."/>
            <person name="Moosa M.M."/>
            <person name="Elias S.M."/>
            <person name="Hasan A.M."/>
            <person name="Jahan S."/>
            <person name="Shafiuddin M."/>
            <person name="Mahmood N."/>
            <person name="Shommy N.S."/>
        </authorList>
    </citation>
    <scope>NUCLEOTIDE SEQUENCE [LARGE SCALE GENOMIC DNA]</scope>
    <source>
        <strain evidence="2">cv. O-4</strain>
    </source>
</reference>
<proteinExistence type="predicted"/>